<dbReference type="PIRSF" id="PIRSF038994">
    <property type="entry name" value="NagA"/>
    <property type="match status" value="1"/>
</dbReference>
<name>A0AAE9L4V5_9ENTR</name>
<comment type="cofactor">
    <cofactor evidence="8">
        <name>a divalent metal cation</name>
        <dbReference type="ChEBI" id="CHEBI:60240"/>
    </cofactor>
    <text evidence="8">Binds 1 divalent metal cation per subunit.</text>
</comment>
<organism evidence="11 12">
    <name type="scientific">Candidatus Blochmanniella camponoti</name>
    <dbReference type="NCBI Taxonomy" id="108080"/>
    <lineage>
        <taxon>Bacteria</taxon>
        <taxon>Pseudomonadati</taxon>
        <taxon>Pseudomonadota</taxon>
        <taxon>Gammaproteobacteria</taxon>
        <taxon>Enterobacterales</taxon>
        <taxon>Enterobacteriaceae</taxon>
        <taxon>ant endosymbionts</taxon>
        <taxon>Candidatus Blochmanniella</taxon>
    </lineage>
</organism>
<dbReference type="RefSeq" id="WP_250247511.1">
    <property type="nucleotide sequence ID" value="NZ_CP097749.1"/>
</dbReference>
<feature type="domain" description="Amidohydrolase-related" evidence="9">
    <location>
        <begin position="51"/>
        <end position="381"/>
    </location>
</feature>
<dbReference type="FunFam" id="3.20.20.140:FF:000004">
    <property type="entry name" value="N-acetylglucosamine-6-phosphate deacetylase"/>
    <property type="match status" value="1"/>
</dbReference>
<dbReference type="GO" id="GO:0008448">
    <property type="term" value="F:N-acetylglucosamine-6-phosphate deacetylase activity"/>
    <property type="evidence" value="ECO:0007669"/>
    <property type="project" value="UniProtKB-EC"/>
</dbReference>
<dbReference type="NCBIfam" id="TIGR00221">
    <property type="entry name" value="nagA"/>
    <property type="match status" value="1"/>
</dbReference>
<feature type="binding site" evidence="8">
    <location>
        <position position="195"/>
    </location>
    <ligand>
        <name>Zn(2+)</name>
        <dbReference type="ChEBI" id="CHEBI:29105"/>
    </ligand>
</feature>
<evidence type="ECO:0000259" key="9">
    <source>
        <dbReference type="Pfam" id="PF01979"/>
    </source>
</evidence>
<dbReference type="InterPro" id="IPR006680">
    <property type="entry name" value="Amidohydro-rel"/>
</dbReference>
<feature type="binding site" evidence="7">
    <location>
        <position position="142"/>
    </location>
    <ligand>
        <name>substrate</name>
    </ligand>
</feature>
<keyword evidence="13" id="KW-1185">Reference proteome</keyword>
<evidence type="ECO:0000256" key="4">
    <source>
        <dbReference type="ARBA" id="ARBA00023277"/>
    </source>
</evidence>
<accession>A0AAE9L4V5</accession>
<dbReference type="Proteomes" id="UP001056483">
    <property type="component" value="Chromosome"/>
</dbReference>
<dbReference type="SUPFAM" id="SSF51338">
    <property type="entry name" value="Composite domain of metallo-dependent hydrolases"/>
    <property type="match status" value="1"/>
</dbReference>
<reference evidence="11" key="1">
    <citation type="submission" date="2022-05" db="EMBL/GenBank/DDBJ databases">
        <title>Impact of host demography and evolutionary history on endosymbiont molecular evolution: a test in carpenter ants (Genus Camponotus) and their Blochmannia endosymbionts.</title>
        <authorList>
            <person name="Manthey J.D."/>
            <person name="Giron J.C."/>
            <person name="Hruska J.P."/>
        </authorList>
    </citation>
    <scope>NUCLEOTIDE SEQUENCE</scope>
    <source>
        <strain evidence="11">C-049</strain>
        <strain evidence="10">C-050</strain>
    </source>
</reference>
<dbReference type="Proteomes" id="UP001056323">
    <property type="component" value="Chromosome"/>
</dbReference>
<dbReference type="Gene3D" id="3.20.20.140">
    <property type="entry name" value="Metal-dependent hydrolases"/>
    <property type="match status" value="1"/>
</dbReference>
<keyword evidence="4 5" id="KW-0119">Carbohydrate metabolism</keyword>
<feature type="binding site" evidence="7">
    <location>
        <position position="227"/>
    </location>
    <ligand>
        <name>substrate</name>
    </ligand>
</feature>
<proteinExistence type="inferred from homology"/>
<dbReference type="InterPro" id="IPR032466">
    <property type="entry name" value="Metal_Hydrolase"/>
</dbReference>
<keyword evidence="3 5" id="KW-0378">Hydrolase</keyword>
<dbReference type="CDD" id="cd00854">
    <property type="entry name" value="NagA"/>
    <property type="match status" value="1"/>
</dbReference>
<feature type="binding site" evidence="7">
    <location>
        <position position="251"/>
    </location>
    <ligand>
        <name>substrate</name>
    </ligand>
</feature>
<dbReference type="InterPro" id="IPR003764">
    <property type="entry name" value="GlcNAc_6-P_deAcase"/>
</dbReference>
<evidence type="ECO:0000313" key="11">
    <source>
        <dbReference type="EMBL" id="URJ27533.1"/>
    </source>
</evidence>
<dbReference type="KEGG" id="bhb:M9394_03235"/>
<dbReference type="EC" id="3.5.1.25" evidence="11"/>
<feature type="binding site" evidence="7">
    <location>
        <begin position="308"/>
        <end position="310"/>
    </location>
    <ligand>
        <name>substrate</name>
    </ligand>
</feature>
<feature type="binding site" evidence="8">
    <location>
        <position position="131"/>
    </location>
    <ligand>
        <name>Zn(2+)</name>
        <dbReference type="ChEBI" id="CHEBI:29105"/>
    </ligand>
</feature>
<feature type="binding site" evidence="7">
    <location>
        <begin position="219"/>
        <end position="220"/>
    </location>
    <ligand>
        <name>substrate</name>
    </ligand>
</feature>
<feature type="active site" description="Proton donor/acceptor" evidence="6">
    <location>
        <position position="273"/>
    </location>
</feature>
<dbReference type="GO" id="GO:0046872">
    <property type="term" value="F:metal ion binding"/>
    <property type="evidence" value="ECO:0007669"/>
    <property type="project" value="UniProtKB-KW"/>
</dbReference>
<dbReference type="AlphaFoldDB" id="A0AAE9L4V5"/>
<dbReference type="SUPFAM" id="SSF51556">
    <property type="entry name" value="Metallo-dependent hydrolases"/>
    <property type="match status" value="1"/>
</dbReference>
<keyword evidence="2 8" id="KW-0479">Metal-binding</keyword>
<evidence type="ECO:0000256" key="3">
    <source>
        <dbReference type="ARBA" id="ARBA00022801"/>
    </source>
</evidence>
<feature type="binding site" evidence="8">
    <location>
        <position position="216"/>
    </location>
    <ligand>
        <name>Zn(2+)</name>
        <dbReference type="ChEBI" id="CHEBI:29105"/>
    </ligand>
</feature>
<evidence type="ECO:0000313" key="12">
    <source>
        <dbReference type="Proteomes" id="UP001056323"/>
    </source>
</evidence>
<dbReference type="EMBL" id="CP097751">
    <property type="protein sequence ID" value="URJ27533.1"/>
    <property type="molecule type" value="Genomic_DNA"/>
</dbReference>
<evidence type="ECO:0000256" key="6">
    <source>
        <dbReference type="PIRSR" id="PIRSR038994-1"/>
    </source>
</evidence>
<dbReference type="PANTHER" id="PTHR11113:SF14">
    <property type="entry name" value="N-ACETYLGLUCOSAMINE-6-PHOSPHATE DEACETYLASE"/>
    <property type="match status" value="1"/>
</dbReference>
<dbReference type="PANTHER" id="PTHR11113">
    <property type="entry name" value="N-ACETYLGLUCOSAMINE-6-PHOSPHATE DEACETYLASE"/>
    <property type="match status" value="1"/>
</dbReference>
<dbReference type="GO" id="GO:0006046">
    <property type="term" value="P:N-acetylglucosamine catabolic process"/>
    <property type="evidence" value="ECO:0007669"/>
    <property type="project" value="TreeGrafter"/>
</dbReference>
<dbReference type="EMBL" id="CP097750">
    <property type="protein sequence ID" value="URJ24731.1"/>
    <property type="molecule type" value="Genomic_DNA"/>
</dbReference>
<evidence type="ECO:0000313" key="10">
    <source>
        <dbReference type="EMBL" id="URJ24731.1"/>
    </source>
</evidence>
<dbReference type="Pfam" id="PF01979">
    <property type="entry name" value="Amidohydro_1"/>
    <property type="match status" value="1"/>
</dbReference>
<sequence length="386" mass="42506">MYALTNSTIYTGKEIIDNHALIVSKNIIKAICLNSELPKNIDIHDLSGSLLTPGFIDLQINGCGGVQFNDHINAISICTLKKMQITNQFSGCTSFLPTLITSNNVLMQRAVDVMRVFLSTNKNQALGLHLEGPFLNSIKRGIHNPILIRLPTKEMISYLCENSDVIRKITLAPEQLDMIFIQKLKKSGICVAIGHSNATYEQARFSFSYGVSFGTHLFNAMPPLIAREPGVIGAIFDVPEIYCSVIADGLHVHWANIRYAKKIKGDRLILVTDATSPAGSNKIRSRFLFSNKTIYHRNNICVDSKGILSGSTLTMIQAIKNSVKYAGIPLDEAVRMATLYPAKAIGMDHCLGSLEINKIANLTVFNADYQIKKTIVNGKIVNTSFS</sequence>
<evidence type="ECO:0000256" key="5">
    <source>
        <dbReference type="PIRNR" id="PIRNR038994"/>
    </source>
</evidence>
<evidence type="ECO:0000256" key="7">
    <source>
        <dbReference type="PIRSR" id="PIRSR038994-2"/>
    </source>
</evidence>
<protein>
    <submittedName>
        <fullName evidence="11">N-acetylglucosamine-6-phosphate deacetylase</fullName>
        <ecNumber evidence="11">3.5.1.25</ecNumber>
    </submittedName>
</protein>
<gene>
    <name evidence="11" type="primary">nagA</name>
    <name evidence="11" type="ORF">M9394_03235</name>
    <name evidence="10" type="ORF">M9404_01285</name>
</gene>
<evidence type="ECO:0000256" key="8">
    <source>
        <dbReference type="PIRSR" id="PIRSR038994-3"/>
    </source>
</evidence>
<evidence type="ECO:0000256" key="1">
    <source>
        <dbReference type="ARBA" id="ARBA00010716"/>
    </source>
</evidence>
<dbReference type="Gene3D" id="2.30.40.10">
    <property type="entry name" value="Urease, subunit C, domain 1"/>
    <property type="match status" value="1"/>
</dbReference>
<dbReference type="NCBIfam" id="NF008371">
    <property type="entry name" value="PRK11170.1"/>
    <property type="match status" value="1"/>
</dbReference>
<comment type="similarity">
    <text evidence="1 5">Belongs to the metallo-dependent hydrolases superfamily. NagA family.</text>
</comment>
<dbReference type="InterPro" id="IPR011059">
    <property type="entry name" value="Metal-dep_hydrolase_composite"/>
</dbReference>
<evidence type="ECO:0000313" key="13">
    <source>
        <dbReference type="Proteomes" id="UP001056483"/>
    </source>
</evidence>
<evidence type="ECO:0000256" key="2">
    <source>
        <dbReference type="ARBA" id="ARBA00022723"/>
    </source>
</evidence>